<dbReference type="Gene3D" id="3.40.630.10">
    <property type="entry name" value="Zn peptidases"/>
    <property type="match status" value="1"/>
</dbReference>
<protein>
    <submittedName>
        <fullName evidence="1">Uncharacterized protein</fullName>
    </submittedName>
</protein>
<accession>A0AAU8A0S3</accession>
<reference evidence="1" key="1">
    <citation type="submission" date="2022-06" db="EMBL/GenBank/DDBJ databases">
        <title>New Polynucleobacter species.</title>
        <authorList>
            <person name="Hahn M.W."/>
        </authorList>
    </citation>
    <scope>NUCLEOTIDE SEQUENCE</scope>
    <source>
        <strain evidence="1">UK-FUSCHL-C3</strain>
    </source>
</reference>
<dbReference type="EMBL" id="CP099959">
    <property type="protein sequence ID" value="XCC57010.1"/>
    <property type="molecule type" value="Genomic_DNA"/>
</dbReference>
<sequence length="261" mass="28153">MDYILVLGCGDIGSAVAHQLKTNGCQVIISDNRFPAHARCEMGFVNAFYDDACILDGIKATYVDAPQFQRNAAVLTCSIDVMHIMSIAKPKVVIDARMSKRLIATPPAWWSFGAKPLLIGLGPGFTIAQNCDFAIETARGEFLGAEVLGSTKVLDGDPLTVHGLSRERIVYSPSAGVWHTALNVGDTVSKGDVIGYLDAEPIRAPASGTLRGISRDTAHVRMNQKIIEVDPSHQLKRTGIGERPLKVAIGVIDALKKRYVL</sequence>
<evidence type="ECO:0000313" key="1">
    <source>
        <dbReference type="EMBL" id="XCC57010.1"/>
    </source>
</evidence>
<organism evidence="1">
    <name type="scientific">Polynucleobacter sp. UK-FUSCHL-C3</name>
    <dbReference type="NCBI Taxonomy" id="2955208"/>
    <lineage>
        <taxon>Bacteria</taxon>
        <taxon>Pseudomonadati</taxon>
        <taxon>Pseudomonadota</taxon>
        <taxon>Betaproteobacteria</taxon>
        <taxon>Burkholderiales</taxon>
        <taxon>Burkholderiaceae</taxon>
        <taxon>Polynucleobacter</taxon>
    </lineage>
</organism>
<gene>
    <name evidence="1" type="ORF">NKE59_05770</name>
</gene>
<dbReference type="AlphaFoldDB" id="A0AAU8A0S3"/>
<proteinExistence type="predicted"/>
<dbReference type="RefSeq" id="WP_353438015.1">
    <property type="nucleotide sequence ID" value="NZ_CP099959.1"/>
</dbReference>
<name>A0AAU8A0S3_9BURK</name>
<dbReference type="SUPFAM" id="SSF51230">
    <property type="entry name" value="Single hybrid motif"/>
    <property type="match status" value="1"/>
</dbReference>
<dbReference type="InterPro" id="IPR011053">
    <property type="entry name" value="Single_hybrid_motif"/>
</dbReference>
<dbReference type="InterPro" id="IPR036291">
    <property type="entry name" value="NAD(P)-bd_dom_sf"/>
</dbReference>
<dbReference type="SUPFAM" id="SSF51735">
    <property type="entry name" value="NAD(P)-binding Rossmann-fold domains"/>
    <property type="match status" value="1"/>
</dbReference>